<evidence type="ECO:0000313" key="9">
    <source>
        <dbReference type="EMBL" id="OON38765.1"/>
    </source>
</evidence>
<dbReference type="Proteomes" id="UP000190667">
    <property type="component" value="Unassembled WGS sequence"/>
</dbReference>
<dbReference type="GO" id="GO:0009288">
    <property type="term" value="C:bacterial-type flagellum"/>
    <property type="evidence" value="ECO:0007669"/>
    <property type="project" value="UniProtKB-SubCell"/>
</dbReference>
<dbReference type="OrthoDB" id="9796789at2"/>
<evidence type="ECO:0000256" key="2">
    <source>
        <dbReference type="ARBA" id="ARBA00005709"/>
    </source>
</evidence>
<dbReference type="EMBL" id="MRUL01000013">
    <property type="protein sequence ID" value="OON38765.1"/>
    <property type="molecule type" value="Genomic_DNA"/>
</dbReference>
<dbReference type="PRINTS" id="PR00207">
    <property type="entry name" value="FLAGELLIN"/>
</dbReference>
<reference evidence="9 10" key="1">
    <citation type="submission" date="2016-12" db="EMBL/GenBank/DDBJ databases">
        <title>Izhakiella australiana sp. nov. of genus Izhakiella isolated from Australian desert.</title>
        <authorList>
            <person name="Ji M."/>
        </authorList>
    </citation>
    <scope>NUCLEOTIDE SEQUENCE [LARGE SCALE GENOMIC DNA]</scope>
    <source>
        <strain evidence="9 10">D4N98</strain>
    </source>
</reference>
<protein>
    <recommendedName>
        <fullName evidence="5">Flagellin</fullName>
    </recommendedName>
</protein>
<dbReference type="STRING" id="1926881.BTJ39_16890"/>
<evidence type="ECO:0000313" key="10">
    <source>
        <dbReference type="Proteomes" id="UP000190667"/>
    </source>
</evidence>
<comment type="function">
    <text evidence="1 5">Flagellin is the subunit protein which polymerizes to form the filaments of bacterial flagella.</text>
</comment>
<dbReference type="InterPro" id="IPR001492">
    <property type="entry name" value="Flagellin"/>
</dbReference>
<keyword evidence="9" id="KW-0966">Cell projection</keyword>
<evidence type="ECO:0000256" key="6">
    <source>
        <dbReference type="SAM" id="MobiDB-lite"/>
    </source>
</evidence>
<dbReference type="InterPro" id="IPR046358">
    <property type="entry name" value="Flagellin_C"/>
</dbReference>
<dbReference type="Pfam" id="PF00700">
    <property type="entry name" value="Flagellin_C"/>
    <property type="match status" value="1"/>
</dbReference>
<sequence length="303" mass="31766">MLSIFTNSSAMTSTNAMNRANNLLQTAMERLGTGKRINSAADDAAGLQIATRLQGQSNGMAVAQQNIGKATSMLQTAEGAFDEVTNILYRMKDLATQGADDTNSDDDRKSIQSEFGELNKELKNIMNNTSYGSEKLLASGAADDKDSGGGKPSGGGDTPATANGGKLTTTLHFQIGAGKDEVLNLDVSKQLSSVTAALDGLGAEDGVTTGKNANNMIGQVSDALNQVSEIRSSLGANINRLGHTSNNLANMKDNTDNSLGVIRDTDYAAESSQMTRQQMLAQSSQMMLKQANSMSGMVMSFLG</sequence>
<evidence type="ECO:0000256" key="5">
    <source>
        <dbReference type="RuleBase" id="RU362073"/>
    </source>
</evidence>
<dbReference type="PANTHER" id="PTHR42792">
    <property type="entry name" value="FLAGELLIN"/>
    <property type="match status" value="1"/>
</dbReference>
<dbReference type="InterPro" id="IPR001029">
    <property type="entry name" value="Flagellin_N"/>
</dbReference>
<organism evidence="9 10">
    <name type="scientific">Izhakiella australiensis</name>
    <dbReference type="NCBI Taxonomy" id="1926881"/>
    <lineage>
        <taxon>Bacteria</taxon>
        <taxon>Pseudomonadati</taxon>
        <taxon>Pseudomonadota</taxon>
        <taxon>Gammaproteobacteria</taxon>
        <taxon>Enterobacterales</taxon>
        <taxon>Erwiniaceae</taxon>
        <taxon>Izhakiella</taxon>
    </lineage>
</organism>
<evidence type="ECO:0000256" key="1">
    <source>
        <dbReference type="ARBA" id="ARBA00002270"/>
    </source>
</evidence>
<comment type="similarity">
    <text evidence="2 5">Belongs to the bacterial flagellin family.</text>
</comment>
<dbReference type="InterPro" id="IPR042187">
    <property type="entry name" value="Flagellin_C_sub2"/>
</dbReference>
<evidence type="ECO:0000259" key="8">
    <source>
        <dbReference type="Pfam" id="PF00700"/>
    </source>
</evidence>
<comment type="subcellular location">
    <subcellularLocation>
        <location evidence="5">Secreted</location>
    </subcellularLocation>
    <subcellularLocation>
        <location evidence="5">Bacterial flagellum</location>
    </subcellularLocation>
</comment>
<gene>
    <name evidence="9" type="ORF">BTJ39_16890</name>
</gene>
<dbReference type="GO" id="GO:0005576">
    <property type="term" value="C:extracellular region"/>
    <property type="evidence" value="ECO:0007669"/>
    <property type="project" value="UniProtKB-SubCell"/>
</dbReference>
<keyword evidence="10" id="KW-1185">Reference proteome</keyword>
<dbReference type="AlphaFoldDB" id="A0A1S8YIK9"/>
<name>A0A1S8YIK9_9GAMM</name>
<proteinExistence type="inferred from homology"/>
<feature type="domain" description="Flagellin N-terminal" evidence="7">
    <location>
        <begin position="4"/>
        <end position="138"/>
    </location>
</feature>
<dbReference type="Gene3D" id="1.20.1330.10">
    <property type="entry name" value="f41 fragment of flagellin, N-terminal domain"/>
    <property type="match status" value="1"/>
</dbReference>
<dbReference type="GO" id="GO:0005198">
    <property type="term" value="F:structural molecule activity"/>
    <property type="evidence" value="ECO:0007669"/>
    <property type="project" value="UniProtKB-UniRule"/>
</dbReference>
<dbReference type="SUPFAM" id="SSF64518">
    <property type="entry name" value="Phase 1 flagellin"/>
    <property type="match status" value="1"/>
</dbReference>
<keyword evidence="9" id="KW-0282">Flagellum</keyword>
<evidence type="ECO:0000259" key="7">
    <source>
        <dbReference type="Pfam" id="PF00669"/>
    </source>
</evidence>
<keyword evidence="3 5" id="KW-0964">Secreted</keyword>
<feature type="domain" description="Flagellin C-terminal" evidence="8">
    <location>
        <begin position="218"/>
        <end position="302"/>
    </location>
</feature>
<dbReference type="Gene3D" id="6.10.10.10">
    <property type="entry name" value="Flagellar export chaperone, C-terminal domain"/>
    <property type="match status" value="1"/>
</dbReference>
<feature type="region of interest" description="Disordered" evidence="6">
    <location>
        <begin position="140"/>
        <end position="165"/>
    </location>
</feature>
<comment type="caution">
    <text evidence="9">The sequence shown here is derived from an EMBL/GenBank/DDBJ whole genome shotgun (WGS) entry which is preliminary data.</text>
</comment>
<accession>A0A1S8YIK9</accession>
<keyword evidence="4 5" id="KW-0975">Bacterial flagellum</keyword>
<dbReference type="PANTHER" id="PTHR42792:SF2">
    <property type="entry name" value="FLAGELLIN"/>
    <property type="match status" value="1"/>
</dbReference>
<dbReference type="Pfam" id="PF00669">
    <property type="entry name" value="Flagellin_N"/>
    <property type="match status" value="1"/>
</dbReference>
<keyword evidence="9" id="KW-0969">Cilium</keyword>
<dbReference type="RefSeq" id="WP_078003863.1">
    <property type="nucleotide sequence ID" value="NZ_MRUL01000013.1"/>
</dbReference>
<evidence type="ECO:0000256" key="4">
    <source>
        <dbReference type="ARBA" id="ARBA00023143"/>
    </source>
</evidence>
<evidence type="ECO:0000256" key="3">
    <source>
        <dbReference type="ARBA" id="ARBA00022525"/>
    </source>
</evidence>